<dbReference type="RefSeq" id="YP_007354120.1">
    <property type="nucleotide sequence ID" value="NC_020104.1"/>
</dbReference>
<proteinExistence type="predicted"/>
<dbReference type="InterPro" id="IPR036770">
    <property type="entry name" value="Ankyrin_rpt-contain_sf"/>
</dbReference>
<dbReference type="KEGG" id="vg:14446054"/>
<dbReference type="GeneID" id="14446054"/>
<dbReference type="Proteomes" id="UP000201640">
    <property type="component" value="Segment"/>
</dbReference>
<dbReference type="Gene3D" id="1.25.40.20">
    <property type="entry name" value="Ankyrin repeat-containing domain"/>
    <property type="match status" value="1"/>
</dbReference>
<gene>
    <name evidence="1" type="ORF">Moumou_00140</name>
</gene>
<sequence length="549" mass="64982">MYFLLSQKSNSYNIIDVKYVFRKLYLNNDSELIQVEPDIKHPDFILKEMFPGHFITNYINTITKYDKNDISTIKMLLDQKIEFGYKKLYKWVLQNNRIDIVKLLHCLNKPMHKYSSCKKLFQYINNPCLDYILINNDFFNFNLEHLLLELVNLFDKSYRINNDATIILKYMLNNEINFKYQDVYFCATKNDYLSIILLMLEYNITPNNNLIITALKYNADEIFKCLYQLGFTNGINENIKYCSNPIIIKYLIEQEVIKENNLIELLNHSCVNNNIRMIKFLIKNEINIEDITEQTLNKSKNNSNIINFLVKKSDRICNYFIKNNPEILLDLMHQKYKQSVKKLITNGIDINYNSSRTLSSVILMNDLDILNILVFYGFNIPPISKADLSCLCEYCDVDFLEYFIKNIPNLDIEYCLEKAIFYENKKIIKYLLQIVEYDNIMAKIIINHYYCCGKVYFLSDIRKPYICSPLQETIIEIIRGNTSNVKKIILDHGLDQNLEIAFASCIGENTDLLDFLMDCNEDDYNYINWLFIFSSNNMTTLQHLLKKLI</sequence>
<dbReference type="OrthoDB" id="35160at10239"/>
<dbReference type="SUPFAM" id="SSF48403">
    <property type="entry name" value="Ankyrin repeat"/>
    <property type="match status" value="1"/>
</dbReference>
<dbReference type="SMART" id="SM00248">
    <property type="entry name" value="ANK"/>
    <property type="match status" value="5"/>
</dbReference>
<keyword evidence="2" id="KW-1185">Reference proteome</keyword>
<name>L7RB72_9VIRU</name>
<protein>
    <submittedName>
        <fullName evidence="1">Ankyrin repeat protein</fullName>
    </submittedName>
</protein>
<dbReference type="EMBL" id="JX962719">
    <property type="protein sequence ID" value="AGC01684.1"/>
    <property type="molecule type" value="Genomic_DNA"/>
</dbReference>
<evidence type="ECO:0000313" key="1">
    <source>
        <dbReference type="EMBL" id="AGC01684.1"/>
    </source>
</evidence>
<evidence type="ECO:0000313" key="2">
    <source>
        <dbReference type="Proteomes" id="UP000201640"/>
    </source>
</evidence>
<organism evidence="1 2">
    <name type="scientific">Acanthamoeba polyphaga moumouvirus</name>
    <dbReference type="NCBI Taxonomy" id="1269028"/>
    <lineage>
        <taxon>Viruses</taxon>
        <taxon>Varidnaviria</taxon>
        <taxon>Bamfordvirae</taxon>
        <taxon>Nucleocytoviricota</taxon>
        <taxon>Megaviricetes</taxon>
        <taxon>Imitervirales</taxon>
        <taxon>Mimiviridae</taxon>
        <taxon>Megamimivirinae</taxon>
        <taxon>Moumouvirus</taxon>
    </lineage>
</organism>
<dbReference type="InterPro" id="IPR002110">
    <property type="entry name" value="Ankyrin_rpt"/>
</dbReference>
<accession>L7RB72</accession>
<reference evidence="1 2" key="1">
    <citation type="journal article" date="2012" name="Genome Biol. Evol.">
        <title>Related Giant Viruses in Distant Locations and Different Habitats: Acanthamoeba polyphaga moumouvirus Represents a Third Lineage of the Mimiviridae That Is Close to the Megavirus Lineage.</title>
        <authorList>
            <person name="Yoosuf N."/>
            <person name="Yutin N."/>
            <person name="Colson P."/>
            <person name="Shabalina S.A."/>
            <person name="Pagnier I."/>
            <person name="Robert C."/>
            <person name="Azza S."/>
            <person name="Klose T."/>
            <person name="Wong J."/>
            <person name="Rossmann M.G."/>
            <person name="La Scola B."/>
            <person name="Raoult D."/>
            <person name="Koonin E.V."/>
        </authorList>
    </citation>
    <scope>NUCLEOTIDE SEQUENCE [LARGE SCALE GENOMIC DNA]</scope>
    <source>
        <strain evidence="1 2">M10A</strain>
    </source>
</reference>